<dbReference type="InterPro" id="IPR051966">
    <property type="entry name" value="RPAP3"/>
</dbReference>
<feature type="compositionally biased region" description="Polar residues" evidence="6">
    <location>
        <begin position="244"/>
        <end position="256"/>
    </location>
</feature>
<dbReference type="InterPro" id="IPR011990">
    <property type="entry name" value="TPR-like_helical_dom_sf"/>
</dbReference>
<dbReference type="SMART" id="SM00028">
    <property type="entry name" value="TPR"/>
    <property type="match status" value="3"/>
</dbReference>
<evidence type="ECO:0000256" key="5">
    <source>
        <dbReference type="PROSITE-ProRule" id="PRU00339"/>
    </source>
</evidence>
<keyword evidence="2 5" id="KW-0802">TPR repeat</keyword>
<evidence type="ECO:0000256" key="4">
    <source>
        <dbReference type="ARBA" id="ARBA00040133"/>
    </source>
</evidence>
<proteinExistence type="inferred from homology"/>
<dbReference type="OrthoDB" id="629492at2759"/>
<name>R9P576_PSEHS</name>
<dbReference type="HOGENOM" id="CLU_023272_0_0_1"/>
<dbReference type="EMBL" id="DF238801">
    <property type="protein sequence ID" value="GAC96362.1"/>
    <property type="molecule type" value="Genomic_DNA"/>
</dbReference>
<evidence type="ECO:0000256" key="2">
    <source>
        <dbReference type="ARBA" id="ARBA00022803"/>
    </source>
</evidence>
<evidence type="ECO:0000313" key="9">
    <source>
        <dbReference type="Proteomes" id="UP000014071"/>
    </source>
</evidence>
<keyword evidence="9" id="KW-1185">Reference proteome</keyword>
<reference evidence="9" key="1">
    <citation type="journal article" date="2013" name="Genome Announc.">
        <title>Draft genome sequence of the basidiomycetous yeast-like fungus Pseudozyma hubeiensis SY62, which produces an abundant amount of the biosurfactant mannosylerythritol lipids.</title>
        <authorList>
            <person name="Konishi M."/>
            <person name="Hatada Y."/>
            <person name="Horiuchi J."/>
        </authorList>
    </citation>
    <scope>NUCLEOTIDE SEQUENCE [LARGE SCALE GENOMIC DNA]</scope>
    <source>
        <strain evidence="9">SY62</strain>
    </source>
</reference>
<dbReference type="GeneID" id="24109228"/>
<organism evidence="8 9">
    <name type="scientific">Pseudozyma hubeiensis (strain SY62)</name>
    <name type="common">Yeast</name>
    <dbReference type="NCBI Taxonomy" id="1305764"/>
    <lineage>
        <taxon>Eukaryota</taxon>
        <taxon>Fungi</taxon>
        <taxon>Dikarya</taxon>
        <taxon>Basidiomycota</taxon>
        <taxon>Ustilaginomycotina</taxon>
        <taxon>Ustilaginomycetes</taxon>
        <taxon>Ustilaginales</taxon>
        <taxon>Ustilaginaceae</taxon>
        <taxon>Pseudozyma</taxon>
    </lineage>
</organism>
<dbReference type="SUPFAM" id="SSF48452">
    <property type="entry name" value="TPR-like"/>
    <property type="match status" value="1"/>
</dbReference>
<dbReference type="Gene3D" id="1.25.40.10">
    <property type="entry name" value="Tetratricopeptide repeat domain"/>
    <property type="match status" value="1"/>
</dbReference>
<dbReference type="Proteomes" id="UP000014071">
    <property type="component" value="Unassembled WGS sequence"/>
</dbReference>
<dbReference type="AlphaFoldDB" id="R9P576"/>
<dbReference type="STRING" id="1305764.R9P576"/>
<dbReference type="PANTHER" id="PTHR46423:SF1">
    <property type="entry name" value="RNA POLYMERASE II-ASSOCIATED PROTEIN 3"/>
    <property type="match status" value="1"/>
</dbReference>
<evidence type="ECO:0000259" key="7">
    <source>
        <dbReference type="Pfam" id="PF13877"/>
    </source>
</evidence>
<dbReference type="RefSeq" id="XP_012189949.1">
    <property type="nucleotide sequence ID" value="XM_012334559.1"/>
</dbReference>
<feature type="compositionally biased region" description="Polar residues" evidence="6">
    <location>
        <begin position="290"/>
        <end position="305"/>
    </location>
</feature>
<sequence>MLLERCGAAEKPASGDLPAFFPCHTQTAAVFFQDLQSVQHPSPLSPSMATMSAGQVQSDKVKAQTAKQKGNEAFAKKQWADAVGHYTVAHYADPTDPTYPLNRAMAYIKLGKFVDAERDCTTALVLSPDNVKALYRKATAQVGADKLQPAIENFKAVLQLDPTNAEAKAGLAKAQEALTSADSKRGKLIDLRSLKTGSRSGVEDSPGQGSEGLIADAVSQEPGSSVEAARKFLQQVGMSDDDQSITTASPPKSSRSALPARLPGETGGFLREVTTRKTVAKPTSQRDDATTVQSISDAAPTSPSLASAEANGFKNPVAAKTASALNFGAATSQSPVVPPPQQPRRIILASPGKMSAIEFQRRWKNKSERLELLSEIEPETIPDIIGSMLEPELVGEMLQTLVEQQHSSPDDIDLSRHVAGILQALPRCKRFGMAVCMLDTAEKANAAHLIQAIGRPELKSIWEVS</sequence>
<evidence type="ECO:0000256" key="6">
    <source>
        <dbReference type="SAM" id="MobiDB-lite"/>
    </source>
</evidence>
<accession>R9P576</accession>
<dbReference type="GO" id="GO:0101031">
    <property type="term" value="C:protein folding chaperone complex"/>
    <property type="evidence" value="ECO:0007669"/>
    <property type="project" value="TreeGrafter"/>
</dbReference>
<dbReference type="InterPro" id="IPR025986">
    <property type="entry name" value="RPAP3-like_C"/>
</dbReference>
<evidence type="ECO:0000256" key="3">
    <source>
        <dbReference type="ARBA" id="ARBA00038275"/>
    </source>
</evidence>
<evidence type="ECO:0000256" key="1">
    <source>
        <dbReference type="ARBA" id="ARBA00022737"/>
    </source>
</evidence>
<keyword evidence="1" id="KW-0677">Repeat</keyword>
<dbReference type="InterPro" id="IPR019734">
    <property type="entry name" value="TPR_rpt"/>
</dbReference>
<evidence type="ECO:0000313" key="8">
    <source>
        <dbReference type="EMBL" id="GAC96362.1"/>
    </source>
</evidence>
<feature type="domain" description="RNA-polymerase II-associated protein 3-like C-terminal" evidence="7">
    <location>
        <begin position="355"/>
        <end position="443"/>
    </location>
</feature>
<dbReference type="PANTHER" id="PTHR46423">
    <property type="entry name" value="RNA POLYMERASE II-ASSOCIATED PROTEIN 3"/>
    <property type="match status" value="1"/>
</dbReference>
<protein>
    <recommendedName>
        <fullName evidence="4">RNA polymerase II-associated protein 3</fullName>
    </recommendedName>
</protein>
<feature type="repeat" description="TPR" evidence="5">
    <location>
        <begin position="131"/>
        <end position="164"/>
    </location>
</feature>
<dbReference type="PROSITE" id="PS50005">
    <property type="entry name" value="TPR"/>
    <property type="match status" value="1"/>
</dbReference>
<comment type="similarity">
    <text evidence="3">Belongs to the RPAP3 family.</text>
</comment>
<dbReference type="eggNOG" id="KOG4648">
    <property type="taxonomic scope" value="Eukaryota"/>
</dbReference>
<feature type="region of interest" description="Disordered" evidence="6">
    <location>
        <begin position="237"/>
        <end position="309"/>
    </location>
</feature>
<gene>
    <name evidence="8" type="ORF">PHSY_003942</name>
</gene>
<dbReference type="Pfam" id="PF13877">
    <property type="entry name" value="RPAP3_C"/>
    <property type="match status" value="1"/>
</dbReference>